<feature type="active site" description="Nucleophile" evidence="7">
    <location>
        <position position="227"/>
    </location>
</feature>
<feature type="transmembrane region" description="Helical" evidence="8">
    <location>
        <begin position="7"/>
        <end position="27"/>
    </location>
</feature>
<dbReference type="EC" id="3.3.2.9" evidence="6"/>
<evidence type="ECO:0000256" key="2">
    <source>
        <dbReference type="ARBA" id="ARBA00004111"/>
    </source>
</evidence>
<dbReference type="Gene3D" id="3.40.50.1820">
    <property type="entry name" value="alpha/beta hydrolase"/>
    <property type="match status" value="1"/>
</dbReference>
<dbReference type="SUPFAM" id="SSF53474">
    <property type="entry name" value="alpha/beta-Hydrolases"/>
    <property type="match status" value="1"/>
</dbReference>
<comment type="function">
    <text evidence="6">Catalyzes juvenile hormone hydrolysis.</text>
</comment>
<dbReference type="Pfam" id="PF06441">
    <property type="entry name" value="EHN"/>
    <property type="match status" value="1"/>
</dbReference>
<dbReference type="InterPro" id="IPR010497">
    <property type="entry name" value="Epoxide_hydro_N"/>
</dbReference>
<dbReference type="InterPro" id="IPR000639">
    <property type="entry name" value="Epox_hydrolase-like"/>
</dbReference>
<proteinExistence type="inferred from homology"/>
<evidence type="ECO:0000256" key="8">
    <source>
        <dbReference type="SAM" id="Phobius"/>
    </source>
</evidence>
<protein>
    <recommendedName>
        <fullName evidence="6">Epoxide hydrolase</fullName>
        <ecNumber evidence="6">3.3.2.9</ecNumber>
    </recommendedName>
</protein>
<keyword evidence="6 8" id="KW-0472">Membrane</keyword>
<dbReference type="InterPro" id="IPR029058">
    <property type="entry name" value="AB_hydrolase_fold"/>
</dbReference>
<keyword evidence="6" id="KW-0256">Endoplasmic reticulum</keyword>
<comment type="similarity">
    <text evidence="3 6">Belongs to the peptidase S33 family.</text>
</comment>
<keyword evidence="4 6" id="KW-0058">Aromatic hydrocarbons catabolism</keyword>
<evidence type="ECO:0000259" key="9">
    <source>
        <dbReference type="Pfam" id="PF06441"/>
    </source>
</evidence>
<evidence type="ECO:0000313" key="10">
    <source>
        <dbReference type="EMBL" id="KAK4877710.1"/>
    </source>
</evidence>
<comment type="catalytic activity">
    <reaction evidence="1 6">
        <text>1-(4-methoxyphenyl)-N-methyl-N-[(3-methyloxetan-3-yl)methyl]methanamine + H2O = 2-{[(4-methoxybenzyl)(methyl)amino]methyl}-2-methylpropane-1,3-diol</text>
        <dbReference type="Rhea" id="RHEA:55764"/>
        <dbReference type="ChEBI" id="CHEBI:15377"/>
        <dbReference type="ChEBI" id="CHEBI:139161"/>
        <dbReference type="ChEBI" id="CHEBI:139164"/>
        <dbReference type="EC" id="3.3.2.9"/>
    </reaction>
</comment>
<feature type="active site" description="Proton donor" evidence="7">
    <location>
        <position position="373"/>
    </location>
</feature>
<gene>
    <name evidence="10" type="ORF">RN001_010216</name>
</gene>
<organism evidence="10 11">
    <name type="scientific">Aquatica leii</name>
    <dbReference type="NCBI Taxonomy" id="1421715"/>
    <lineage>
        <taxon>Eukaryota</taxon>
        <taxon>Metazoa</taxon>
        <taxon>Ecdysozoa</taxon>
        <taxon>Arthropoda</taxon>
        <taxon>Hexapoda</taxon>
        <taxon>Insecta</taxon>
        <taxon>Pterygota</taxon>
        <taxon>Neoptera</taxon>
        <taxon>Endopterygota</taxon>
        <taxon>Coleoptera</taxon>
        <taxon>Polyphaga</taxon>
        <taxon>Elateriformia</taxon>
        <taxon>Elateroidea</taxon>
        <taxon>Lampyridae</taxon>
        <taxon>Luciolinae</taxon>
        <taxon>Aquatica</taxon>
    </lineage>
</organism>
<comment type="caution">
    <text evidence="10">The sequence shown here is derived from an EMBL/GenBank/DDBJ whole genome shotgun (WGS) entry which is preliminary data.</text>
</comment>
<reference evidence="11" key="1">
    <citation type="submission" date="2023-01" db="EMBL/GenBank/DDBJ databases">
        <title>Key to firefly adult light organ development and bioluminescence: homeobox transcription factors regulate luciferase expression and transportation to peroxisome.</title>
        <authorList>
            <person name="Fu X."/>
        </authorList>
    </citation>
    <scope>NUCLEOTIDE SEQUENCE [LARGE SCALE GENOMIC DNA]</scope>
</reference>
<comment type="catalytic activity">
    <reaction evidence="6">
        <text>cis-stilbene oxide + H2O = (1R,2R)-hydrobenzoin</text>
        <dbReference type="Rhea" id="RHEA:23900"/>
        <dbReference type="ChEBI" id="CHEBI:15377"/>
        <dbReference type="ChEBI" id="CHEBI:50004"/>
        <dbReference type="ChEBI" id="CHEBI:50014"/>
        <dbReference type="EC" id="3.3.2.9"/>
    </reaction>
</comment>
<evidence type="ECO:0000256" key="3">
    <source>
        <dbReference type="ARBA" id="ARBA00010088"/>
    </source>
</evidence>
<dbReference type="Proteomes" id="UP001353858">
    <property type="component" value="Unassembled WGS sequence"/>
</dbReference>
<evidence type="ECO:0000256" key="4">
    <source>
        <dbReference type="ARBA" id="ARBA00022797"/>
    </source>
</evidence>
<dbReference type="PANTHER" id="PTHR21661">
    <property type="entry name" value="EPOXIDE HYDROLASE 1-RELATED"/>
    <property type="match status" value="1"/>
</dbReference>
<feature type="domain" description="Epoxide hydrolase N-terminal" evidence="9">
    <location>
        <begin position="52"/>
        <end position="161"/>
    </location>
</feature>
<keyword evidence="8" id="KW-0812">Transmembrane</keyword>
<dbReference type="GO" id="GO:0097176">
    <property type="term" value="P:epoxide metabolic process"/>
    <property type="evidence" value="ECO:0007669"/>
    <property type="project" value="TreeGrafter"/>
</dbReference>
<dbReference type="AlphaFoldDB" id="A0AAN7SQ81"/>
<dbReference type="PIRSF" id="PIRSF001112">
    <property type="entry name" value="Epoxide_hydrolase"/>
    <property type="match status" value="1"/>
</dbReference>
<keyword evidence="11" id="KW-1185">Reference proteome</keyword>
<feature type="active site" description="Proton acceptor" evidence="7">
    <location>
        <position position="430"/>
    </location>
</feature>
<comment type="subcellular location">
    <subcellularLocation>
        <location evidence="6">Endoplasmic reticulum membrane</location>
    </subcellularLocation>
    <subcellularLocation>
        <location evidence="2">Microsome membrane</location>
        <topology evidence="2">Single-pass membrane protein</topology>
    </subcellularLocation>
</comment>
<dbReference type="GO" id="GO:0033961">
    <property type="term" value="F:cis-stilbene-oxide hydrolase activity"/>
    <property type="evidence" value="ECO:0007669"/>
    <property type="project" value="UniProtKB-UniRule"/>
</dbReference>
<accession>A0AAN7SQ81</accession>
<evidence type="ECO:0000256" key="7">
    <source>
        <dbReference type="PIRSR" id="PIRSR001112-1"/>
    </source>
</evidence>
<evidence type="ECO:0000256" key="5">
    <source>
        <dbReference type="ARBA" id="ARBA00022801"/>
    </source>
</evidence>
<sequence length="461" mass="52749">MAFFRKVFYLIIAATIVFVGVKINYLLEPPPIPNLENEYWGPGSPTKDDTAIRPFKINVPEQVLEVLKTKLNQPHTLISPLEGIQQQYGMNTNLLKKIVEFWKTKYDWRKREQYLNKYPQFQTKIQGLTIHFLHVKPTVTEGKEVVPLLLLHGWPGSVREFYELIPLLTTPRKDQNFVFEVVVPSLPGYGFSEASAKPGLGPIEIGAIFKNLMKRLGLNKFYIQGGDWGAHIGRCMAAFYPEHVLGLHSNMCMSQTPMSQLKLIIGAFYPPLVVDEKFQHRMYPLGSIFANTLLETGYMHIQSTKPDTIGVALGDSPIGLAAYILEKFTSWTNPEWKNREDGGLNIKFKYEDLLDNVMIYWVTGSITTSMRLYSETINKRNVGSRYELIPVEVPSACARFAYELLYFSDTILKHTFKQLVQTNDIPRGGHFAAFEEPQLMADDVWPAVQKFRQVHKQQISH</sequence>
<dbReference type="GO" id="GO:0005789">
    <property type="term" value="C:endoplasmic reticulum membrane"/>
    <property type="evidence" value="ECO:0007669"/>
    <property type="project" value="UniProtKB-SubCell"/>
</dbReference>
<evidence type="ECO:0000313" key="11">
    <source>
        <dbReference type="Proteomes" id="UP001353858"/>
    </source>
</evidence>
<keyword evidence="8" id="KW-1133">Transmembrane helix</keyword>
<evidence type="ECO:0000256" key="6">
    <source>
        <dbReference type="PIRNR" id="PIRNR001112"/>
    </source>
</evidence>
<dbReference type="PANTHER" id="PTHR21661:SF35">
    <property type="entry name" value="EPOXIDE HYDROLASE"/>
    <property type="match status" value="1"/>
</dbReference>
<evidence type="ECO:0000256" key="1">
    <source>
        <dbReference type="ARBA" id="ARBA00000221"/>
    </source>
</evidence>
<dbReference type="EMBL" id="JARPUR010000004">
    <property type="protein sequence ID" value="KAK4877710.1"/>
    <property type="molecule type" value="Genomic_DNA"/>
</dbReference>
<keyword evidence="5 6" id="KW-0378">Hydrolase</keyword>
<dbReference type="InterPro" id="IPR016292">
    <property type="entry name" value="Epoxide_hydrolase"/>
</dbReference>
<dbReference type="PRINTS" id="PR00412">
    <property type="entry name" value="EPOXHYDRLASE"/>
</dbReference>
<name>A0AAN7SQ81_9COLE</name>